<name>A0A1G1XMR2_9BACT</name>
<feature type="transmembrane region" description="Helical" evidence="1">
    <location>
        <begin position="31"/>
        <end position="48"/>
    </location>
</feature>
<sequence length="209" mass="25183">MSAEKQFEILYDHYKDSFAYIQEYLKRREKLFIYILIVIFLQFLQIYSSEQSAGALNVFLEKQFNFSFILSKEFVNILLWFFLFSISLRYFQINILISRQYNYIHSIEDKLCEKSEDKNFIRREGREYLKNYAYLSNWAHIIYTWVFPILLLLVAFIKIILSIIIRESPYWNLVISGIFFIAICITSILYLIDIHPKNLPPTERSSGER</sequence>
<organism evidence="2 3">
    <name type="scientific">Candidatus Buchananbacteria bacterium RBG_13_36_9</name>
    <dbReference type="NCBI Taxonomy" id="1797530"/>
    <lineage>
        <taxon>Bacteria</taxon>
        <taxon>Candidatus Buchananiibacteriota</taxon>
    </lineage>
</organism>
<protein>
    <submittedName>
        <fullName evidence="2">Uncharacterized protein</fullName>
    </submittedName>
</protein>
<proteinExistence type="predicted"/>
<evidence type="ECO:0000256" key="1">
    <source>
        <dbReference type="SAM" id="Phobius"/>
    </source>
</evidence>
<accession>A0A1G1XMR2</accession>
<keyword evidence="1" id="KW-1133">Transmembrane helix</keyword>
<feature type="transmembrane region" description="Helical" evidence="1">
    <location>
        <begin position="170"/>
        <end position="192"/>
    </location>
</feature>
<keyword evidence="1" id="KW-0812">Transmembrane</keyword>
<feature type="transmembrane region" description="Helical" evidence="1">
    <location>
        <begin position="142"/>
        <end position="164"/>
    </location>
</feature>
<keyword evidence="1" id="KW-0472">Membrane</keyword>
<dbReference type="Proteomes" id="UP000176498">
    <property type="component" value="Unassembled WGS sequence"/>
</dbReference>
<evidence type="ECO:0000313" key="2">
    <source>
        <dbReference type="EMBL" id="OGY40880.1"/>
    </source>
</evidence>
<comment type="caution">
    <text evidence="2">The sequence shown here is derived from an EMBL/GenBank/DDBJ whole genome shotgun (WGS) entry which is preliminary data.</text>
</comment>
<reference evidence="2 3" key="1">
    <citation type="journal article" date="2016" name="Nat. Commun.">
        <title>Thousands of microbial genomes shed light on interconnected biogeochemical processes in an aquifer system.</title>
        <authorList>
            <person name="Anantharaman K."/>
            <person name="Brown C.T."/>
            <person name="Hug L.A."/>
            <person name="Sharon I."/>
            <person name="Castelle C.J."/>
            <person name="Probst A.J."/>
            <person name="Thomas B.C."/>
            <person name="Singh A."/>
            <person name="Wilkins M.J."/>
            <person name="Karaoz U."/>
            <person name="Brodie E.L."/>
            <person name="Williams K.H."/>
            <person name="Hubbard S.S."/>
            <person name="Banfield J.F."/>
        </authorList>
    </citation>
    <scope>NUCLEOTIDE SEQUENCE [LARGE SCALE GENOMIC DNA]</scope>
</reference>
<dbReference type="AlphaFoldDB" id="A0A1G1XMR2"/>
<gene>
    <name evidence="2" type="ORF">A2Y82_03330</name>
</gene>
<dbReference type="EMBL" id="MHHZ01000023">
    <property type="protein sequence ID" value="OGY40880.1"/>
    <property type="molecule type" value="Genomic_DNA"/>
</dbReference>
<feature type="transmembrane region" description="Helical" evidence="1">
    <location>
        <begin position="68"/>
        <end position="91"/>
    </location>
</feature>
<evidence type="ECO:0000313" key="3">
    <source>
        <dbReference type="Proteomes" id="UP000176498"/>
    </source>
</evidence>